<protein>
    <submittedName>
        <fullName evidence="1">Uncharacterized protein</fullName>
    </submittedName>
</protein>
<keyword evidence="2" id="KW-1185">Reference proteome</keyword>
<sequence>MRNQHHFLGWVYSTFSCVRLCFRALGVGKVELASAQLEGIAFEMVFYGFARPFRV</sequence>
<organism evidence="1 2">
    <name type="scientific">Corynebacterium felinum</name>
    <dbReference type="NCBI Taxonomy" id="131318"/>
    <lineage>
        <taxon>Bacteria</taxon>
        <taxon>Bacillati</taxon>
        <taxon>Actinomycetota</taxon>
        <taxon>Actinomycetes</taxon>
        <taxon>Mycobacteriales</taxon>
        <taxon>Corynebacteriaceae</taxon>
        <taxon>Corynebacterium</taxon>
    </lineage>
</organism>
<dbReference type="PROSITE" id="PS51257">
    <property type="entry name" value="PROKAR_LIPOPROTEIN"/>
    <property type="match status" value="1"/>
</dbReference>
<name>A0ABU2BCN0_9CORY</name>
<evidence type="ECO:0000313" key="1">
    <source>
        <dbReference type="EMBL" id="MDR7356021.1"/>
    </source>
</evidence>
<gene>
    <name evidence="1" type="ORF">J2S37_002559</name>
</gene>
<dbReference type="Proteomes" id="UP001183619">
    <property type="component" value="Unassembled WGS sequence"/>
</dbReference>
<dbReference type="EMBL" id="JAVDYF010000001">
    <property type="protein sequence ID" value="MDR7356021.1"/>
    <property type="molecule type" value="Genomic_DNA"/>
</dbReference>
<accession>A0ABU2BCN0</accession>
<comment type="caution">
    <text evidence="1">The sequence shown here is derived from an EMBL/GenBank/DDBJ whole genome shotgun (WGS) entry which is preliminary data.</text>
</comment>
<evidence type="ECO:0000313" key="2">
    <source>
        <dbReference type="Proteomes" id="UP001183619"/>
    </source>
</evidence>
<proteinExistence type="predicted"/>
<reference evidence="1 2" key="1">
    <citation type="submission" date="2023-07" db="EMBL/GenBank/DDBJ databases">
        <title>Sequencing the genomes of 1000 actinobacteria strains.</title>
        <authorList>
            <person name="Klenk H.-P."/>
        </authorList>
    </citation>
    <scope>NUCLEOTIDE SEQUENCE [LARGE SCALE GENOMIC DNA]</scope>
    <source>
        <strain evidence="1 2">DSM 44508</strain>
    </source>
</reference>